<feature type="coiled-coil region" evidence="1">
    <location>
        <begin position="69"/>
        <end position="96"/>
    </location>
</feature>
<evidence type="ECO:0000313" key="3">
    <source>
        <dbReference type="Proteomes" id="UP000266673"/>
    </source>
</evidence>
<sequence>MLRHQEINRLRNENQFLSQVVGGRIIEGVISGLRDDNDHLNQDNDYLNQDNQRLYQDLEIVASVRDNRIATQDVQIRNLQERVEQYSAELRERGIRTIPMFARQDAFFFNNDDMDTN</sequence>
<proteinExistence type="predicted"/>
<dbReference type="Proteomes" id="UP000266673">
    <property type="component" value="Unassembled WGS sequence"/>
</dbReference>
<dbReference type="OrthoDB" id="2436360at2759"/>
<name>A0A397W7U5_9GLOM</name>
<evidence type="ECO:0000313" key="2">
    <source>
        <dbReference type="EMBL" id="RIB29399.1"/>
    </source>
</evidence>
<protein>
    <submittedName>
        <fullName evidence="2">Uncharacterized protein</fullName>
    </submittedName>
</protein>
<reference evidence="2 3" key="1">
    <citation type="submission" date="2018-06" db="EMBL/GenBank/DDBJ databases">
        <title>Comparative genomics reveals the genomic features of Rhizophagus irregularis, R. cerebriforme, R. diaphanum and Gigaspora rosea, and their symbiotic lifestyle signature.</title>
        <authorList>
            <person name="Morin E."/>
            <person name="San Clemente H."/>
            <person name="Chen E.C.H."/>
            <person name="De La Providencia I."/>
            <person name="Hainaut M."/>
            <person name="Kuo A."/>
            <person name="Kohler A."/>
            <person name="Murat C."/>
            <person name="Tang N."/>
            <person name="Roy S."/>
            <person name="Loubradou J."/>
            <person name="Henrissat B."/>
            <person name="Grigoriev I.V."/>
            <person name="Corradi N."/>
            <person name="Roux C."/>
            <person name="Martin F.M."/>
        </authorList>
    </citation>
    <scope>NUCLEOTIDE SEQUENCE [LARGE SCALE GENOMIC DNA]</scope>
    <source>
        <strain evidence="2 3">DAOM 194757</strain>
    </source>
</reference>
<evidence type="ECO:0000256" key="1">
    <source>
        <dbReference type="SAM" id="Coils"/>
    </source>
</evidence>
<keyword evidence="3" id="KW-1185">Reference proteome</keyword>
<accession>A0A397W7U5</accession>
<keyword evidence="1" id="KW-0175">Coiled coil</keyword>
<dbReference type="AlphaFoldDB" id="A0A397W7U5"/>
<comment type="caution">
    <text evidence="2">The sequence shown here is derived from an EMBL/GenBank/DDBJ whole genome shotgun (WGS) entry which is preliminary data.</text>
</comment>
<dbReference type="EMBL" id="QKWP01000039">
    <property type="protein sequence ID" value="RIB29399.1"/>
    <property type="molecule type" value="Genomic_DNA"/>
</dbReference>
<gene>
    <name evidence="2" type="ORF">C2G38_2027749</name>
</gene>
<organism evidence="2 3">
    <name type="scientific">Gigaspora rosea</name>
    <dbReference type="NCBI Taxonomy" id="44941"/>
    <lineage>
        <taxon>Eukaryota</taxon>
        <taxon>Fungi</taxon>
        <taxon>Fungi incertae sedis</taxon>
        <taxon>Mucoromycota</taxon>
        <taxon>Glomeromycotina</taxon>
        <taxon>Glomeromycetes</taxon>
        <taxon>Diversisporales</taxon>
        <taxon>Gigasporaceae</taxon>
        <taxon>Gigaspora</taxon>
    </lineage>
</organism>